<evidence type="ECO:0000256" key="2">
    <source>
        <dbReference type="SAM" id="Phobius"/>
    </source>
</evidence>
<keyword evidence="1" id="KW-0489">Methyltransferase</keyword>
<dbReference type="SMART" id="SM00443">
    <property type="entry name" value="G_patch"/>
    <property type="match status" value="1"/>
</dbReference>
<organism evidence="6">
    <name type="scientific">Brugia pahangi</name>
    <name type="common">Filarial nematode worm</name>
    <dbReference type="NCBI Taxonomy" id="6280"/>
    <lineage>
        <taxon>Eukaryota</taxon>
        <taxon>Metazoa</taxon>
        <taxon>Ecdysozoa</taxon>
        <taxon>Nematoda</taxon>
        <taxon>Chromadorea</taxon>
        <taxon>Rhabditida</taxon>
        <taxon>Spirurina</taxon>
        <taxon>Spiruromorpha</taxon>
        <taxon>Filarioidea</taxon>
        <taxon>Onchocercidae</taxon>
        <taxon>Brugia</taxon>
    </lineage>
</organism>
<evidence type="ECO:0000256" key="1">
    <source>
        <dbReference type="RuleBase" id="RU368012"/>
    </source>
</evidence>
<keyword evidence="1" id="KW-0507">mRNA processing</keyword>
<dbReference type="PROSITE" id="PS50174">
    <property type="entry name" value="G_PATCH"/>
    <property type="match status" value="1"/>
</dbReference>
<keyword evidence="2" id="KW-1133">Transmembrane helix</keyword>
<dbReference type="GO" id="GO:0016556">
    <property type="term" value="P:mRNA modification"/>
    <property type="evidence" value="ECO:0007669"/>
    <property type="project" value="UniProtKB-UniRule"/>
</dbReference>
<dbReference type="GO" id="GO:0006370">
    <property type="term" value="P:7-methylguanosine mRNA capping"/>
    <property type="evidence" value="ECO:0007669"/>
    <property type="project" value="UniProtKB-UniRule"/>
</dbReference>
<comment type="function">
    <text evidence="1">S-adenosyl-L-methionine-dependent methyltransferase that mediates RNA cap1 2'-O-ribose methylation to the 5'-cap structure of RNAs. Methylates the ribose of the first nucleotide of a m(7)GpppG-capped mRNA to produce m(7)GpppNmp (cap1).</text>
</comment>
<dbReference type="Gene3D" id="3.40.50.12760">
    <property type="match status" value="2"/>
</dbReference>
<protein>
    <recommendedName>
        <fullName evidence="1">Cap-specific mRNA (nucleoside-2'-O-)-methyltransferase 1</fullName>
        <ecNumber evidence="1">2.1.1.57</ecNumber>
    </recommendedName>
    <alternativeName>
        <fullName evidence="1">Cap1 2'O-ribose methyltransferase 1</fullName>
    </alternativeName>
</protein>
<keyword evidence="2" id="KW-0472">Membrane</keyword>
<comment type="subcellular location">
    <subcellularLocation>
        <location evidence="1">Nucleus</location>
    </subcellularLocation>
</comment>
<dbReference type="Proteomes" id="UP000278627">
    <property type="component" value="Unassembled WGS sequence"/>
</dbReference>
<keyword evidence="1" id="KW-0949">S-adenosyl-L-methionine</keyword>
<proteinExistence type="predicted"/>
<dbReference type="InterPro" id="IPR050851">
    <property type="entry name" value="mRNA_Cap_2O-Ribose_MeTrfase"/>
</dbReference>
<dbReference type="InterPro" id="IPR002877">
    <property type="entry name" value="RNA_MeTrfase_FtsJ_dom"/>
</dbReference>
<dbReference type="STRING" id="6280.A0A0N4TWA9"/>
<reference evidence="6" key="1">
    <citation type="submission" date="2017-02" db="UniProtKB">
        <authorList>
            <consortium name="WormBaseParasite"/>
        </authorList>
    </citation>
    <scope>IDENTIFICATION</scope>
</reference>
<dbReference type="EC" id="2.1.1.57" evidence="1"/>
<sequence>MIRRLVFTCLEDIRDGFEEELKEMKPMKKPLQNTEKLTDMNTKFPLKSLALRKFEFVDFCKKPKQTHENRGAALLAKMGYDGGGLDKSSQGVTELIPFSTQRGREGFGQPANQRKETLDGEYKYCDSNLMKKYWMLNLAAMKMANLDRIYDWLLMGEKPDNVEIRNPMNVEIKSEKCGPGKNAGRLSPVFYFADICAGPGEFTEYVLWRKGKDDFKLKRFTAVSPSYFKLYCDKHNDGDITKPDNITFFEDVSSYLVIYIVCDNLLACYVSEMKKYMIKINTELDLFWETKVRDVIEVVSENMIYSDKIFMAYILEYNERSRETKKGMLAILGDPGYYQKKKPTKRMNHCLQIIDIKELQQKPPAFTKNVLLSGVGRMRYAELRMCVITKKVLISTMCILYCFVVYRFITVGHKGKLEGERAAVRILDAILLNGDDVLRFLSIKNDNS</sequence>
<feature type="transmembrane region" description="Helical" evidence="2">
    <location>
        <begin position="392"/>
        <end position="409"/>
    </location>
</feature>
<dbReference type="WBParaSite" id="BPAG_0001321401-mRNA-1">
    <property type="protein sequence ID" value="BPAG_0001321401-mRNA-1"/>
    <property type="gene ID" value="BPAG_0001321401"/>
</dbReference>
<keyword evidence="1" id="KW-0539">Nucleus</keyword>
<evidence type="ECO:0000313" key="5">
    <source>
        <dbReference type="Proteomes" id="UP000278627"/>
    </source>
</evidence>
<keyword evidence="5" id="KW-1185">Reference proteome</keyword>
<accession>A0A0N4TWA9</accession>
<dbReference type="InterPro" id="IPR000467">
    <property type="entry name" value="G_patch_dom"/>
</dbReference>
<dbReference type="GO" id="GO:0004483">
    <property type="term" value="F:methyltransferase cap1 activity"/>
    <property type="evidence" value="ECO:0007669"/>
    <property type="project" value="UniProtKB-UniRule"/>
</dbReference>
<keyword evidence="1" id="KW-0506">mRNA capping</keyword>
<name>A0A0N4TWA9_BRUPA</name>
<dbReference type="GO" id="GO:0005634">
    <property type="term" value="C:nucleus"/>
    <property type="evidence" value="ECO:0007669"/>
    <property type="project" value="UniProtKB-SubCell"/>
</dbReference>
<dbReference type="PANTHER" id="PTHR16121">
    <property type="entry name" value="CAP-SPECIFIC MRNA (NUCLEOSIDE-2'-O-)-METHYLTRANSFERASE 1-RELATED"/>
    <property type="match status" value="1"/>
</dbReference>
<gene>
    <name evidence="4" type="ORF">BPAG_LOCUS13142</name>
</gene>
<keyword evidence="2" id="KW-0812">Transmembrane</keyword>
<evidence type="ECO:0000313" key="4">
    <source>
        <dbReference type="EMBL" id="VDN94327.1"/>
    </source>
</evidence>
<dbReference type="PANTHER" id="PTHR16121:SF0">
    <property type="entry name" value="CAP-SPECIFIC MRNA (NUCLEOSIDE-2'-O-)-METHYLTRANSFERASE 1"/>
    <property type="match status" value="1"/>
</dbReference>
<dbReference type="Pfam" id="PF01728">
    <property type="entry name" value="FtsJ"/>
    <property type="match status" value="1"/>
</dbReference>
<evidence type="ECO:0000313" key="6">
    <source>
        <dbReference type="WBParaSite" id="BPAG_0001321401-mRNA-1"/>
    </source>
</evidence>
<dbReference type="AlphaFoldDB" id="A0A0N4TWA9"/>
<dbReference type="GO" id="GO:0032259">
    <property type="term" value="P:methylation"/>
    <property type="evidence" value="ECO:0007669"/>
    <property type="project" value="UniProtKB-KW"/>
</dbReference>
<dbReference type="EMBL" id="UZAD01013357">
    <property type="protein sequence ID" value="VDN94327.1"/>
    <property type="molecule type" value="Genomic_DNA"/>
</dbReference>
<reference evidence="4 5" key="2">
    <citation type="submission" date="2018-11" db="EMBL/GenBank/DDBJ databases">
        <authorList>
            <consortium name="Pathogen Informatics"/>
        </authorList>
    </citation>
    <scope>NUCLEOTIDE SEQUENCE [LARGE SCALE GENOMIC DNA]</scope>
</reference>
<dbReference type="GO" id="GO:0003676">
    <property type="term" value="F:nucleic acid binding"/>
    <property type="evidence" value="ECO:0007669"/>
    <property type="project" value="UniProtKB-UniRule"/>
</dbReference>
<evidence type="ECO:0000259" key="3">
    <source>
        <dbReference type="PROSITE" id="PS50174"/>
    </source>
</evidence>
<keyword evidence="1" id="KW-0808">Transferase</keyword>
<dbReference type="GO" id="GO:0005737">
    <property type="term" value="C:cytoplasm"/>
    <property type="evidence" value="ECO:0007669"/>
    <property type="project" value="TreeGrafter"/>
</dbReference>
<feature type="domain" description="G-patch" evidence="3">
    <location>
        <begin position="67"/>
        <end position="112"/>
    </location>
</feature>
<comment type="catalytic activity">
    <reaction evidence="1">
        <text>a 5'-end (N(7)-methyl 5'-triphosphoguanosine)-ribonucleoside in mRNA + S-adenosyl-L-methionine = a 5'-end (N(7)-methyl 5'-triphosphoguanosine)-(2'-O-methyl-ribonucleoside) in mRNA + S-adenosyl-L-homocysteine + H(+)</text>
        <dbReference type="Rhea" id="RHEA:67020"/>
        <dbReference type="Rhea" id="RHEA-COMP:17167"/>
        <dbReference type="Rhea" id="RHEA-COMP:17168"/>
        <dbReference type="ChEBI" id="CHEBI:15378"/>
        <dbReference type="ChEBI" id="CHEBI:57856"/>
        <dbReference type="ChEBI" id="CHEBI:59789"/>
        <dbReference type="ChEBI" id="CHEBI:156461"/>
        <dbReference type="ChEBI" id="CHEBI:167609"/>
        <dbReference type="EC" id="2.1.1.57"/>
    </reaction>
</comment>
<dbReference type="Pfam" id="PF01585">
    <property type="entry name" value="G-patch"/>
    <property type="match status" value="1"/>
</dbReference>